<evidence type="ECO:0000256" key="1">
    <source>
        <dbReference type="ARBA" id="ARBA00023015"/>
    </source>
</evidence>
<accession>A0ABP6M420</accession>
<dbReference type="SUPFAM" id="SSF46785">
    <property type="entry name" value="Winged helix' DNA-binding domain"/>
    <property type="match status" value="1"/>
</dbReference>
<dbReference type="PANTHER" id="PTHR43537:SF5">
    <property type="entry name" value="UXU OPERON TRANSCRIPTIONAL REGULATOR"/>
    <property type="match status" value="1"/>
</dbReference>
<evidence type="ECO:0000313" key="5">
    <source>
        <dbReference type="EMBL" id="GAA3075131.1"/>
    </source>
</evidence>
<organism evidence="5 6">
    <name type="scientific">Nesterenkonia aethiopica</name>
    <dbReference type="NCBI Taxonomy" id="269144"/>
    <lineage>
        <taxon>Bacteria</taxon>
        <taxon>Bacillati</taxon>
        <taxon>Actinomycetota</taxon>
        <taxon>Actinomycetes</taxon>
        <taxon>Micrococcales</taxon>
        <taxon>Micrococcaceae</taxon>
        <taxon>Nesterenkonia</taxon>
    </lineage>
</organism>
<feature type="domain" description="HTH gntR-type" evidence="4">
    <location>
        <begin position="1"/>
        <end position="68"/>
    </location>
</feature>
<evidence type="ECO:0000313" key="6">
    <source>
        <dbReference type="Proteomes" id="UP001500236"/>
    </source>
</evidence>
<dbReference type="InterPro" id="IPR008920">
    <property type="entry name" value="TF_FadR/GntR_C"/>
</dbReference>
<dbReference type="Gene3D" id="1.20.120.530">
    <property type="entry name" value="GntR ligand-binding domain-like"/>
    <property type="match status" value="1"/>
</dbReference>
<evidence type="ECO:0000259" key="4">
    <source>
        <dbReference type="PROSITE" id="PS50949"/>
    </source>
</evidence>
<dbReference type="PROSITE" id="PS50949">
    <property type="entry name" value="HTH_GNTR"/>
    <property type="match status" value="1"/>
</dbReference>
<dbReference type="InterPro" id="IPR036390">
    <property type="entry name" value="WH_DNA-bd_sf"/>
</dbReference>
<dbReference type="Proteomes" id="UP001500236">
    <property type="component" value="Unassembled WGS sequence"/>
</dbReference>
<dbReference type="SUPFAM" id="SSF48008">
    <property type="entry name" value="GntR ligand-binding domain-like"/>
    <property type="match status" value="1"/>
</dbReference>
<dbReference type="InterPro" id="IPR011711">
    <property type="entry name" value="GntR_C"/>
</dbReference>
<dbReference type="SMART" id="SM00895">
    <property type="entry name" value="FCD"/>
    <property type="match status" value="1"/>
</dbReference>
<dbReference type="PANTHER" id="PTHR43537">
    <property type="entry name" value="TRANSCRIPTIONAL REGULATOR, GNTR FAMILY"/>
    <property type="match status" value="1"/>
</dbReference>
<dbReference type="InterPro" id="IPR036388">
    <property type="entry name" value="WH-like_DNA-bd_sf"/>
</dbReference>
<keyword evidence="3" id="KW-0804">Transcription</keyword>
<dbReference type="InterPro" id="IPR000524">
    <property type="entry name" value="Tscrpt_reg_HTH_GntR"/>
</dbReference>
<name>A0ABP6M420_9MICC</name>
<reference evidence="6" key="1">
    <citation type="journal article" date="2019" name="Int. J. Syst. Evol. Microbiol.">
        <title>The Global Catalogue of Microorganisms (GCM) 10K type strain sequencing project: providing services to taxonomists for standard genome sequencing and annotation.</title>
        <authorList>
            <consortium name="The Broad Institute Genomics Platform"/>
            <consortium name="The Broad Institute Genome Sequencing Center for Infectious Disease"/>
            <person name="Wu L."/>
            <person name="Ma J."/>
        </authorList>
    </citation>
    <scope>NUCLEOTIDE SEQUENCE [LARGE SCALE GENOMIC DNA]</scope>
    <source>
        <strain evidence="6">JCM 14309</strain>
    </source>
</reference>
<dbReference type="Gene3D" id="1.10.10.10">
    <property type="entry name" value="Winged helix-like DNA-binding domain superfamily/Winged helix DNA-binding domain"/>
    <property type="match status" value="1"/>
</dbReference>
<dbReference type="PRINTS" id="PR00035">
    <property type="entry name" value="HTHGNTR"/>
</dbReference>
<dbReference type="CDD" id="cd07377">
    <property type="entry name" value="WHTH_GntR"/>
    <property type="match status" value="1"/>
</dbReference>
<evidence type="ECO:0000256" key="2">
    <source>
        <dbReference type="ARBA" id="ARBA00023125"/>
    </source>
</evidence>
<evidence type="ECO:0000256" key="3">
    <source>
        <dbReference type="ARBA" id="ARBA00023163"/>
    </source>
</evidence>
<dbReference type="Pfam" id="PF00392">
    <property type="entry name" value="GntR"/>
    <property type="match status" value="1"/>
</dbReference>
<keyword evidence="2" id="KW-0238">DNA-binding</keyword>
<sequence>MRASDRAYRRLREEILDGALAPGTVLGEVEQSERLGVSRTPVREALSRLTADGLADQAQGRGTVVSSVSLGDVDLLFELRLPLEMQAARLAAQRGDPERFTALARRFAQAEDALSSAADAVPEDQEARYYDLAEELDDAVAQAVDNPYLTGMLRSLRVHLVRVRRLARDEPARLAESAREHRSVCTAIASGDPDTAGAAMLIHLRRSLAYITGRAASPADSPQT</sequence>
<keyword evidence="1" id="KW-0805">Transcription regulation</keyword>
<comment type="caution">
    <text evidence="5">The sequence shown here is derived from an EMBL/GenBank/DDBJ whole genome shotgun (WGS) entry which is preliminary data.</text>
</comment>
<keyword evidence="6" id="KW-1185">Reference proteome</keyword>
<protein>
    <submittedName>
        <fullName evidence="5">GntR family transcriptional regulator</fullName>
    </submittedName>
</protein>
<dbReference type="Pfam" id="PF07729">
    <property type="entry name" value="FCD"/>
    <property type="match status" value="1"/>
</dbReference>
<dbReference type="EMBL" id="BAAAVT010000024">
    <property type="protein sequence ID" value="GAA3075131.1"/>
    <property type="molecule type" value="Genomic_DNA"/>
</dbReference>
<gene>
    <name evidence="5" type="ORF">GCM10010529_28660</name>
</gene>
<dbReference type="SMART" id="SM00345">
    <property type="entry name" value="HTH_GNTR"/>
    <property type="match status" value="1"/>
</dbReference>
<proteinExistence type="predicted"/>
<dbReference type="RefSeq" id="WP_344683174.1">
    <property type="nucleotide sequence ID" value="NZ_BAAAVT010000024.1"/>
</dbReference>